<accession>W2W0U0</accession>
<evidence type="ECO:0000313" key="2">
    <source>
        <dbReference type="EMBL" id="ETP04046.1"/>
    </source>
</evidence>
<evidence type="ECO:0000256" key="1">
    <source>
        <dbReference type="SAM" id="MobiDB-lite"/>
    </source>
</evidence>
<organism evidence="2 3">
    <name type="scientific">Phytophthora nicotianae CJ01A1</name>
    <dbReference type="NCBI Taxonomy" id="1317063"/>
    <lineage>
        <taxon>Eukaryota</taxon>
        <taxon>Sar</taxon>
        <taxon>Stramenopiles</taxon>
        <taxon>Oomycota</taxon>
        <taxon>Peronosporomycetes</taxon>
        <taxon>Peronosporales</taxon>
        <taxon>Peronosporaceae</taxon>
        <taxon>Phytophthora</taxon>
    </lineage>
</organism>
<name>W2W0U0_PHYNI</name>
<dbReference type="Proteomes" id="UP000018958">
    <property type="component" value="Unassembled WGS sequence"/>
</dbReference>
<feature type="region of interest" description="Disordered" evidence="1">
    <location>
        <begin position="48"/>
        <end position="99"/>
    </location>
</feature>
<evidence type="ECO:0000313" key="3">
    <source>
        <dbReference type="Proteomes" id="UP000018958"/>
    </source>
</evidence>
<reference evidence="2 3" key="1">
    <citation type="submission" date="2013-11" db="EMBL/GenBank/DDBJ databases">
        <title>The Genome Sequence of Phytophthora parasitica CJ01A1.</title>
        <authorList>
            <consortium name="The Broad Institute Genomics Platform"/>
            <person name="Russ C."/>
            <person name="Tyler B."/>
            <person name="Panabieres F."/>
            <person name="Shan W."/>
            <person name="Tripathy S."/>
            <person name="Grunwald N."/>
            <person name="Machado M."/>
            <person name="Johnson C.S."/>
            <person name="Walker B."/>
            <person name="Young S.K."/>
            <person name="Zeng Q."/>
            <person name="Gargeya S."/>
            <person name="Fitzgerald M."/>
            <person name="Haas B."/>
            <person name="Abouelleil A."/>
            <person name="Allen A.W."/>
            <person name="Alvarado L."/>
            <person name="Arachchi H.M."/>
            <person name="Berlin A.M."/>
            <person name="Chapman S.B."/>
            <person name="Gainer-Dewar J."/>
            <person name="Goldberg J."/>
            <person name="Griggs A."/>
            <person name="Gujja S."/>
            <person name="Hansen M."/>
            <person name="Howarth C."/>
            <person name="Imamovic A."/>
            <person name="Ireland A."/>
            <person name="Larimer J."/>
            <person name="McCowan C."/>
            <person name="Murphy C."/>
            <person name="Pearson M."/>
            <person name="Poon T.W."/>
            <person name="Priest M."/>
            <person name="Roberts A."/>
            <person name="Saif S."/>
            <person name="Shea T."/>
            <person name="Sisk P."/>
            <person name="Sykes S."/>
            <person name="Wortman J."/>
            <person name="Nusbaum C."/>
            <person name="Birren B."/>
        </authorList>
    </citation>
    <scope>NUCLEOTIDE SEQUENCE [LARGE SCALE GENOMIC DNA]</scope>
    <source>
        <strain evidence="2 3">CJ01A1</strain>
    </source>
</reference>
<feature type="region of interest" description="Disordered" evidence="1">
    <location>
        <begin position="1"/>
        <end position="33"/>
    </location>
</feature>
<dbReference type="AlphaFoldDB" id="W2W0U0"/>
<gene>
    <name evidence="2" type="ORF">F441_19106</name>
</gene>
<dbReference type="EMBL" id="ANIX01003793">
    <property type="protein sequence ID" value="ETP04046.1"/>
    <property type="molecule type" value="Genomic_DNA"/>
</dbReference>
<protein>
    <submittedName>
        <fullName evidence="2">Uncharacterized protein</fullName>
    </submittedName>
</protein>
<proteinExistence type="predicted"/>
<sequence>MAKCAASIEAETTTDEAPTQEHVLQQKRRRKAQYMREYRAKHKQARLLANRNDERCSHEEDQDAVTSKNKMKKMNADRMRKQRQTQKKKTGKDMHVRTG</sequence>
<comment type="caution">
    <text evidence="2">The sequence shown here is derived from an EMBL/GenBank/DDBJ whole genome shotgun (WGS) entry which is preliminary data.</text>
</comment>
<feature type="compositionally biased region" description="Basic residues" evidence="1">
    <location>
        <begin position="80"/>
        <end position="90"/>
    </location>
</feature>